<evidence type="ECO:0000313" key="2">
    <source>
        <dbReference type="EMBL" id="CAJ1063219.1"/>
    </source>
</evidence>
<organism evidence="2 3">
    <name type="scientific">Xyrichtys novacula</name>
    <name type="common">Pearly razorfish</name>
    <name type="synonym">Hemipteronotus novacula</name>
    <dbReference type="NCBI Taxonomy" id="13765"/>
    <lineage>
        <taxon>Eukaryota</taxon>
        <taxon>Metazoa</taxon>
        <taxon>Chordata</taxon>
        <taxon>Craniata</taxon>
        <taxon>Vertebrata</taxon>
        <taxon>Euteleostomi</taxon>
        <taxon>Actinopterygii</taxon>
        <taxon>Neopterygii</taxon>
        <taxon>Teleostei</taxon>
        <taxon>Neoteleostei</taxon>
        <taxon>Acanthomorphata</taxon>
        <taxon>Eupercaria</taxon>
        <taxon>Labriformes</taxon>
        <taxon>Labridae</taxon>
        <taxon>Xyrichtys</taxon>
    </lineage>
</organism>
<protein>
    <submittedName>
        <fullName evidence="2">Uncharacterized protein</fullName>
    </submittedName>
</protein>
<dbReference type="Proteomes" id="UP001178508">
    <property type="component" value="Chromosome 9"/>
</dbReference>
<accession>A0AAV1FRQ7</accession>
<keyword evidence="3" id="KW-1185">Reference proteome</keyword>
<sequence>MKLQVLRDPDSGLRTPDFFTISWSAEEEVDDDGESCMKISGSPASSRSSG</sequence>
<dbReference type="EMBL" id="OY660872">
    <property type="protein sequence ID" value="CAJ1063219.1"/>
    <property type="molecule type" value="Genomic_DNA"/>
</dbReference>
<name>A0AAV1FRQ7_XYRNO</name>
<reference evidence="2" key="1">
    <citation type="submission" date="2023-08" db="EMBL/GenBank/DDBJ databases">
        <authorList>
            <person name="Alioto T."/>
            <person name="Alioto T."/>
            <person name="Gomez Garrido J."/>
        </authorList>
    </citation>
    <scope>NUCLEOTIDE SEQUENCE</scope>
</reference>
<evidence type="ECO:0000313" key="3">
    <source>
        <dbReference type="Proteomes" id="UP001178508"/>
    </source>
</evidence>
<feature type="region of interest" description="Disordered" evidence="1">
    <location>
        <begin position="30"/>
        <end position="50"/>
    </location>
</feature>
<proteinExistence type="predicted"/>
<evidence type="ECO:0000256" key="1">
    <source>
        <dbReference type="SAM" id="MobiDB-lite"/>
    </source>
</evidence>
<feature type="compositionally biased region" description="Low complexity" evidence="1">
    <location>
        <begin position="40"/>
        <end position="50"/>
    </location>
</feature>
<gene>
    <name evidence="2" type="ORF">XNOV1_A041332</name>
</gene>
<dbReference type="AlphaFoldDB" id="A0AAV1FRQ7"/>